<dbReference type="AlphaFoldDB" id="Q6MWB2"/>
<protein>
    <submittedName>
        <fullName evidence="2">B1292H11.19 protein</fullName>
    </submittedName>
</protein>
<name>Q6MWB2_ORYSJ</name>
<reference evidence="3" key="1">
    <citation type="journal article" date="2005" name="Nature">
        <title>The map-based sequence of the rice genome.</title>
        <authorList>
            <consortium name="International rice genome sequencing project (IRGSP)"/>
            <person name="Matsumoto T."/>
            <person name="Wu J."/>
            <person name="Kanamori H."/>
            <person name="Katayose Y."/>
            <person name="Fujisawa M."/>
            <person name="Namiki N."/>
            <person name="Mizuno H."/>
            <person name="Yamamoto K."/>
            <person name="Antonio B.A."/>
            <person name="Baba T."/>
            <person name="Sakata K."/>
            <person name="Nagamura Y."/>
            <person name="Aoki H."/>
            <person name="Arikawa K."/>
            <person name="Arita K."/>
            <person name="Bito T."/>
            <person name="Chiden Y."/>
            <person name="Fujitsuka N."/>
            <person name="Fukunaka R."/>
            <person name="Hamada M."/>
            <person name="Harada C."/>
            <person name="Hayashi A."/>
            <person name="Hijishita S."/>
            <person name="Honda M."/>
            <person name="Hosokawa S."/>
            <person name="Ichikawa Y."/>
            <person name="Idonuma A."/>
            <person name="Iijima M."/>
            <person name="Ikeda M."/>
            <person name="Ikeno M."/>
            <person name="Ito K."/>
            <person name="Ito S."/>
            <person name="Ito T."/>
            <person name="Ito Y."/>
            <person name="Ito Y."/>
            <person name="Iwabuchi A."/>
            <person name="Kamiya K."/>
            <person name="Karasawa W."/>
            <person name="Kurita K."/>
            <person name="Katagiri S."/>
            <person name="Kikuta A."/>
            <person name="Kobayashi H."/>
            <person name="Kobayashi N."/>
            <person name="Machita K."/>
            <person name="Maehara T."/>
            <person name="Masukawa M."/>
            <person name="Mizubayashi T."/>
            <person name="Mukai Y."/>
            <person name="Nagasaki H."/>
            <person name="Nagata Y."/>
            <person name="Naito S."/>
            <person name="Nakashima M."/>
            <person name="Nakama Y."/>
            <person name="Nakamichi Y."/>
            <person name="Nakamura M."/>
            <person name="Meguro A."/>
            <person name="Negishi M."/>
            <person name="Ohta I."/>
            <person name="Ohta T."/>
            <person name="Okamoto M."/>
            <person name="Ono N."/>
            <person name="Saji S."/>
            <person name="Sakaguchi M."/>
            <person name="Sakai K."/>
            <person name="Shibata M."/>
            <person name="Shimokawa T."/>
            <person name="Song J."/>
            <person name="Takazaki Y."/>
            <person name="Terasawa K."/>
            <person name="Tsugane M."/>
            <person name="Tsuji K."/>
            <person name="Ueda S."/>
            <person name="Waki K."/>
            <person name="Yamagata H."/>
            <person name="Yamamoto M."/>
            <person name="Yamamoto S."/>
            <person name="Yamane H."/>
            <person name="Yoshiki S."/>
            <person name="Yoshihara R."/>
            <person name="Yukawa K."/>
            <person name="Zhong H."/>
            <person name="Yano M."/>
            <person name="Yuan Q."/>
            <person name="Ouyang S."/>
            <person name="Liu J."/>
            <person name="Jones K.M."/>
            <person name="Gansberger K."/>
            <person name="Moffat K."/>
            <person name="Hill J."/>
            <person name="Bera J."/>
            <person name="Fadrosh D."/>
            <person name="Jin S."/>
            <person name="Johri S."/>
            <person name="Kim M."/>
            <person name="Overton L."/>
            <person name="Reardon M."/>
            <person name="Tsitrin T."/>
            <person name="Vuong H."/>
            <person name="Weaver B."/>
            <person name="Ciecko A."/>
            <person name="Tallon L."/>
            <person name="Jackson J."/>
            <person name="Pai G."/>
            <person name="Aken S.V."/>
            <person name="Utterback T."/>
            <person name="Reidmuller S."/>
            <person name="Feldblyum T."/>
            <person name="Hsiao J."/>
            <person name="Zismann V."/>
            <person name="Iobst S."/>
            <person name="de Vazeille A.R."/>
            <person name="Buell C.R."/>
            <person name="Ying K."/>
            <person name="Li Y."/>
            <person name="Lu T."/>
            <person name="Huang Y."/>
            <person name="Zhao Q."/>
            <person name="Feng Q."/>
            <person name="Zhang L."/>
            <person name="Zhu J."/>
            <person name="Weng Q."/>
            <person name="Mu J."/>
            <person name="Lu Y."/>
            <person name="Fan D."/>
            <person name="Liu Y."/>
            <person name="Guan J."/>
            <person name="Zhang Y."/>
            <person name="Yu S."/>
            <person name="Liu X."/>
            <person name="Zhang Y."/>
            <person name="Hong G."/>
            <person name="Han B."/>
            <person name="Choisne N."/>
            <person name="Demange N."/>
            <person name="Orjeda G."/>
            <person name="Samain S."/>
            <person name="Cattolico L."/>
            <person name="Pelletier E."/>
            <person name="Couloux A."/>
            <person name="Segurens B."/>
            <person name="Wincker P."/>
            <person name="D'Hont A."/>
            <person name="Scarpelli C."/>
            <person name="Weissenbach J."/>
            <person name="Salanoubat M."/>
            <person name="Quetier F."/>
            <person name="Yu Y."/>
            <person name="Kim H.R."/>
            <person name="Rambo T."/>
            <person name="Currie J."/>
            <person name="Collura K."/>
            <person name="Luo M."/>
            <person name="Yang T."/>
            <person name="Ammiraju J.S.S."/>
            <person name="Engler F."/>
            <person name="Soderlund C."/>
            <person name="Wing R.A."/>
            <person name="Palmer L.E."/>
            <person name="de la Bastide M."/>
            <person name="Spiegel L."/>
            <person name="Nascimento L."/>
            <person name="Zutavern T."/>
            <person name="O'Shaughnessy A."/>
            <person name="Dike S."/>
            <person name="Dedhia N."/>
            <person name="Preston R."/>
            <person name="Balija V."/>
            <person name="McCombie W.R."/>
            <person name="Chow T."/>
            <person name="Chen H."/>
            <person name="Chung M."/>
            <person name="Chen C."/>
            <person name="Shaw J."/>
            <person name="Wu H."/>
            <person name="Hsiao K."/>
            <person name="Chao Y."/>
            <person name="Chu M."/>
            <person name="Cheng C."/>
            <person name="Hour A."/>
            <person name="Lee P."/>
            <person name="Lin S."/>
            <person name="Lin Y."/>
            <person name="Liou J."/>
            <person name="Liu S."/>
            <person name="Hsing Y."/>
            <person name="Raghuvanshi S."/>
            <person name="Mohanty A."/>
            <person name="Bharti A.K."/>
            <person name="Gaur A."/>
            <person name="Gupta V."/>
            <person name="Kumar D."/>
            <person name="Ravi V."/>
            <person name="Vij S."/>
            <person name="Kapur A."/>
            <person name="Khurana P."/>
            <person name="Khurana P."/>
            <person name="Khurana J.P."/>
            <person name="Tyagi A.K."/>
            <person name="Gaikwad K."/>
            <person name="Singh A."/>
            <person name="Dalal V."/>
            <person name="Srivastava S."/>
            <person name="Dixit A."/>
            <person name="Pal A.K."/>
            <person name="Ghazi I.A."/>
            <person name="Yadav M."/>
            <person name="Pandit A."/>
            <person name="Bhargava A."/>
            <person name="Sureshbabu K."/>
            <person name="Batra K."/>
            <person name="Sharma T.R."/>
            <person name="Mohapatra T."/>
            <person name="Singh N.K."/>
            <person name="Messing J."/>
            <person name="Nelson A.B."/>
            <person name="Fuks G."/>
            <person name="Kavchok S."/>
            <person name="Keizer G."/>
            <person name="Linton E."/>
            <person name="Llaca V."/>
            <person name="Song R."/>
            <person name="Tanyolac B."/>
            <person name="Young S."/>
            <person name="Ho-Il K."/>
            <person name="Hahn J.H."/>
            <person name="Sangsakoo G."/>
            <person name="Vanavichit A."/>
            <person name="de Mattos Luiz.A.T."/>
            <person name="Zimmer P.D."/>
            <person name="Malone G."/>
            <person name="Dellagostin O."/>
            <person name="de Oliveira A.C."/>
            <person name="Bevan M."/>
            <person name="Bancroft I."/>
            <person name="Minx P."/>
            <person name="Cordum H."/>
            <person name="Wilson R."/>
            <person name="Cheng Z."/>
            <person name="Jin W."/>
            <person name="Jiang J."/>
            <person name="Leong S.A."/>
            <person name="Iwama H."/>
            <person name="Gojobori T."/>
            <person name="Itoh T."/>
            <person name="Niimura Y."/>
            <person name="Fujii Y."/>
            <person name="Habara T."/>
            <person name="Sakai H."/>
            <person name="Sato Y."/>
            <person name="Wilson G."/>
            <person name="Kumar K."/>
            <person name="McCouch S."/>
            <person name="Juretic N."/>
            <person name="Hoen D."/>
            <person name="Wright S."/>
            <person name="Bruskiewich R."/>
            <person name="Bureau T."/>
            <person name="Miyao A."/>
            <person name="Hirochika H."/>
            <person name="Nishikawa T."/>
            <person name="Kadowaki K."/>
            <person name="Sugiura M."/>
            <person name="Burr B."/>
            <person name="Sasaki T."/>
        </authorList>
    </citation>
    <scope>NUCLEOTIDE SEQUENCE [LARGE SCALE GENOMIC DNA]</scope>
    <source>
        <strain evidence="3">cv. Nipponbare</strain>
    </source>
</reference>
<dbReference type="Proteomes" id="UP000000763">
    <property type="component" value="Chromosome 4"/>
</dbReference>
<feature type="transmembrane region" description="Helical" evidence="1">
    <location>
        <begin position="93"/>
        <end position="114"/>
    </location>
</feature>
<gene>
    <name evidence="2" type="primary">B1292H11.19</name>
</gene>
<accession>Q6MWB2</accession>
<evidence type="ECO:0000313" key="3">
    <source>
        <dbReference type="Proteomes" id="UP000000763"/>
    </source>
</evidence>
<reference evidence="3" key="2">
    <citation type="journal article" date="2008" name="Nucleic Acids Res.">
        <title>The rice annotation project database (RAP-DB): 2008 update.</title>
        <authorList>
            <consortium name="The rice annotation project (RAP)"/>
        </authorList>
    </citation>
    <scope>GENOME REANNOTATION</scope>
    <source>
        <strain evidence="3">cv. Nipponbare</strain>
    </source>
</reference>
<keyword evidence="1" id="KW-0472">Membrane</keyword>
<keyword evidence="1" id="KW-1133">Transmembrane helix</keyword>
<dbReference type="EMBL" id="BX842606">
    <property type="protein sequence ID" value="CAE76033.1"/>
    <property type="molecule type" value="Genomic_DNA"/>
</dbReference>
<keyword evidence="1" id="KW-0812">Transmembrane</keyword>
<evidence type="ECO:0000256" key="1">
    <source>
        <dbReference type="SAM" id="Phobius"/>
    </source>
</evidence>
<evidence type="ECO:0000313" key="2">
    <source>
        <dbReference type="EMBL" id="CAE76033.1"/>
    </source>
</evidence>
<sequence length="145" mass="16431">MQLSIWFYREIYMVTLMIGTLLRAHFVLYTYGPLLGFNGFPIYLPKSPEGVAARWASDGEVWYFGETRAFVARLSPHRFRPCGLPTRSTLGEIGVFQATAFAHMVFFLIFASCLRSEPVAQVLGFGRFGRRLSVVYLQQTPHGQG</sequence>
<organism evidence="2 3">
    <name type="scientific">Oryza sativa subsp. japonica</name>
    <name type="common">Rice</name>
    <dbReference type="NCBI Taxonomy" id="39947"/>
    <lineage>
        <taxon>Eukaryota</taxon>
        <taxon>Viridiplantae</taxon>
        <taxon>Streptophyta</taxon>
        <taxon>Embryophyta</taxon>
        <taxon>Tracheophyta</taxon>
        <taxon>Spermatophyta</taxon>
        <taxon>Magnoliopsida</taxon>
        <taxon>Liliopsida</taxon>
        <taxon>Poales</taxon>
        <taxon>Poaceae</taxon>
        <taxon>BOP clade</taxon>
        <taxon>Oryzoideae</taxon>
        <taxon>Oryzeae</taxon>
        <taxon>Oryzinae</taxon>
        <taxon>Oryza</taxon>
        <taxon>Oryza sativa</taxon>
    </lineage>
</organism>
<proteinExistence type="predicted"/>